<evidence type="ECO:0000313" key="4">
    <source>
        <dbReference type="Proteomes" id="UP000268084"/>
    </source>
</evidence>
<proteinExistence type="predicted"/>
<keyword evidence="2" id="KW-0812">Transmembrane</keyword>
<accession>A0A3G8ZTM4</accession>
<protein>
    <submittedName>
        <fullName evidence="3">Phage holin family protein</fullName>
    </submittedName>
</protein>
<reference evidence="3 4" key="1">
    <citation type="submission" date="2018-11" db="EMBL/GenBank/DDBJ databases">
        <authorList>
            <person name="Da X."/>
        </authorList>
    </citation>
    <scope>NUCLEOTIDE SEQUENCE [LARGE SCALE GENOMIC DNA]</scope>
    <source>
        <strain evidence="3 4">S14-144</strain>
    </source>
</reference>
<feature type="region of interest" description="Disordered" evidence="1">
    <location>
        <begin position="1"/>
        <end position="27"/>
    </location>
</feature>
<dbReference type="AlphaFoldDB" id="A0A3G8ZTM4"/>
<dbReference type="Proteomes" id="UP000268084">
    <property type="component" value="Chromosome"/>
</dbReference>
<dbReference type="EMBL" id="CP034170">
    <property type="protein sequence ID" value="AZI57151.1"/>
    <property type="molecule type" value="Genomic_DNA"/>
</dbReference>
<keyword evidence="2" id="KW-0472">Membrane</keyword>
<dbReference type="RefSeq" id="WP_124797836.1">
    <property type="nucleotide sequence ID" value="NZ_CP034170.1"/>
</dbReference>
<dbReference type="Pfam" id="PF07332">
    <property type="entry name" value="Phage_holin_3_6"/>
    <property type="match status" value="1"/>
</dbReference>
<name>A0A3G8ZTM4_9ACTN</name>
<evidence type="ECO:0000256" key="1">
    <source>
        <dbReference type="SAM" id="MobiDB-lite"/>
    </source>
</evidence>
<organism evidence="3 4">
    <name type="scientific">Nakamurella antarctica</name>
    <dbReference type="NCBI Taxonomy" id="1902245"/>
    <lineage>
        <taxon>Bacteria</taxon>
        <taxon>Bacillati</taxon>
        <taxon>Actinomycetota</taxon>
        <taxon>Actinomycetes</taxon>
        <taxon>Nakamurellales</taxon>
        <taxon>Nakamurellaceae</taxon>
        <taxon>Nakamurella</taxon>
    </lineage>
</organism>
<dbReference type="InterPro" id="IPR009937">
    <property type="entry name" value="Phage_holin_3_6"/>
</dbReference>
<keyword evidence="4" id="KW-1185">Reference proteome</keyword>
<reference evidence="3 4" key="2">
    <citation type="submission" date="2018-12" db="EMBL/GenBank/DDBJ databases">
        <title>Nakamurella antarcticus sp. nov., isolated from Antarctica South Shetland Islands soil.</title>
        <authorList>
            <person name="Peng F."/>
        </authorList>
    </citation>
    <scope>NUCLEOTIDE SEQUENCE [LARGE SCALE GENOMIC DNA]</scope>
    <source>
        <strain evidence="3 4">S14-144</strain>
    </source>
</reference>
<sequence length="164" mass="17568">MSYPGTKPAVSNRTTTSFSQPSIPLTPELDVDPQGSIGALVKDATTHVSTLVRAEIELAKLEIMASAKQGIVGAVFFILAGVIGLFSLFFMFFFFADLLDIWLPRWSASLITWGVMLVMVGGLVFLGIKKVKKIGKPERTIASLQTTATTLKAAATHPAPDTKA</sequence>
<dbReference type="OrthoDB" id="3828498at2"/>
<feature type="transmembrane region" description="Helical" evidence="2">
    <location>
        <begin position="108"/>
        <end position="128"/>
    </location>
</feature>
<keyword evidence="2" id="KW-1133">Transmembrane helix</keyword>
<feature type="transmembrane region" description="Helical" evidence="2">
    <location>
        <begin position="70"/>
        <end position="96"/>
    </location>
</feature>
<feature type="compositionally biased region" description="Polar residues" evidence="1">
    <location>
        <begin position="9"/>
        <end position="23"/>
    </location>
</feature>
<gene>
    <name evidence="3" type="ORF">EH165_02215</name>
</gene>
<dbReference type="KEGG" id="nak:EH165_02215"/>
<evidence type="ECO:0000313" key="3">
    <source>
        <dbReference type="EMBL" id="AZI57151.1"/>
    </source>
</evidence>
<evidence type="ECO:0000256" key="2">
    <source>
        <dbReference type="SAM" id="Phobius"/>
    </source>
</evidence>